<comment type="subcellular location">
    <subcellularLocation>
        <location evidence="1">Membrane</location>
        <topology evidence="1">Multi-pass membrane protein</topology>
    </subcellularLocation>
</comment>
<gene>
    <name evidence="8" type="ORF">NOV18_10225</name>
</gene>
<keyword evidence="4 6" id="KW-0472">Membrane</keyword>
<feature type="transmembrane region" description="Helical" evidence="6">
    <location>
        <begin position="12"/>
        <end position="36"/>
    </location>
</feature>
<dbReference type="Proteomes" id="UP001058744">
    <property type="component" value="Chromosome"/>
</dbReference>
<keyword evidence="3 6" id="KW-1133">Transmembrane helix</keyword>
<reference evidence="8" key="1">
    <citation type="submission" date="2022-07" db="EMBL/GenBank/DDBJ databases">
        <title>Complete genome of MD9.</title>
        <authorList>
            <person name="Cao G."/>
        </authorList>
    </citation>
    <scope>NUCLEOTIDE SEQUENCE</scope>
    <source>
        <strain evidence="8">MD9</strain>
    </source>
</reference>
<feature type="transmembrane region" description="Helical" evidence="6">
    <location>
        <begin position="161"/>
        <end position="191"/>
    </location>
</feature>
<evidence type="ECO:0000313" key="8">
    <source>
        <dbReference type="EMBL" id="UUC20827.1"/>
    </source>
</evidence>
<evidence type="ECO:0000256" key="2">
    <source>
        <dbReference type="ARBA" id="ARBA00022692"/>
    </source>
</evidence>
<dbReference type="AlphaFoldDB" id="A0AAJ5I047"/>
<proteinExistence type="predicted"/>
<feature type="transmembrane region" description="Helical" evidence="6">
    <location>
        <begin position="197"/>
        <end position="215"/>
    </location>
</feature>
<evidence type="ECO:0000256" key="4">
    <source>
        <dbReference type="ARBA" id="ARBA00023136"/>
    </source>
</evidence>
<feature type="transmembrane region" description="Helical" evidence="6">
    <location>
        <begin position="119"/>
        <end position="140"/>
    </location>
</feature>
<protein>
    <submittedName>
        <fullName evidence="8">O-antigen ligase family protein</fullName>
    </submittedName>
</protein>
<dbReference type="GO" id="GO:0016020">
    <property type="term" value="C:membrane"/>
    <property type="evidence" value="ECO:0007669"/>
    <property type="project" value="UniProtKB-SubCell"/>
</dbReference>
<sequence>MSSVNSERFSRVTSNLILPMTAAAISIPVVMFNVIGYDINPAFLLAPLIAIAFFMNIGLTGFLYILSALCGAASIFAVNMISPDGEVTRHIFALILILFAPSFLFLGKMVARRVEVSKVLLWLSVFSSIFVFVVAARILLLEQDVRIYVGPLGLASMNAEFFGLPVFASFGVLSLAHLICLQTMIICGSFVGGSYRYPTMVALGISLFCGTLLVVGSDSRSAQVLLVWIAGTVIAYAIKERGFTTKSSIALFLIISASLVGYSRMGESRMVESIAGISTPSKVVTSKENSSDKKGSEAADQGIAPSDSSDSTGTESIIVEKADAFATGRVELAIEGFREVKASPFLGNGFSSYGRYAEAGEKSQALSMNSSTHIYYLTLLWKGGLLFFIPFIAMLLINFKNCLLARHNTAATPERFYSWSAVLMAFGPMAMAWDILIVPSAGALAFFLFGMLAARSRVL</sequence>
<dbReference type="Pfam" id="PF04932">
    <property type="entry name" value="Wzy_C"/>
    <property type="match status" value="1"/>
</dbReference>
<dbReference type="EMBL" id="CP101700">
    <property type="protein sequence ID" value="UUC20827.1"/>
    <property type="molecule type" value="Genomic_DNA"/>
</dbReference>
<dbReference type="RefSeq" id="WP_253152895.1">
    <property type="nucleotide sequence ID" value="NZ_CP101700.1"/>
</dbReference>
<evidence type="ECO:0000256" key="5">
    <source>
        <dbReference type="SAM" id="MobiDB-lite"/>
    </source>
</evidence>
<evidence type="ECO:0000259" key="7">
    <source>
        <dbReference type="Pfam" id="PF04932"/>
    </source>
</evidence>
<feature type="transmembrane region" description="Helical" evidence="6">
    <location>
        <begin position="417"/>
        <end position="449"/>
    </location>
</feature>
<evidence type="ECO:0000313" key="9">
    <source>
        <dbReference type="Proteomes" id="UP001058744"/>
    </source>
</evidence>
<name>A0AAJ5I047_9PSED</name>
<keyword evidence="2 6" id="KW-0812">Transmembrane</keyword>
<evidence type="ECO:0000256" key="3">
    <source>
        <dbReference type="ARBA" id="ARBA00022989"/>
    </source>
</evidence>
<dbReference type="InterPro" id="IPR007016">
    <property type="entry name" value="O-antigen_ligase-rel_domated"/>
</dbReference>
<feature type="transmembrane region" description="Helical" evidence="6">
    <location>
        <begin position="374"/>
        <end position="397"/>
    </location>
</feature>
<evidence type="ECO:0000256" key="1">
    <source>
        <dbReference type="ARBA" id="ARBA00004141"/>
    </source>
</evidence>
<accession>A0AAJ5I047</accession>
<dbReference type="GO" id="GO:0016874">
    <property type="term" value="F:ligase activity"/>
    <property type="evidence" value="ECO:0007669"/>
    <property type="project" value="UniProtKB-KW"/>
</dbReference>
<feature type="domain" description="O-antigen ligase-related" evidence="7">
    <location>
        <begin position="206"/>
        <end position="391"/>
    </location>
</feature>
<feature type="transmembrane region" description="Helical" evidence="6">
    <location>
        <begin position="48"/>
        <end position="78"/>
    </location>
</feature>
<feature type="region of interest" description="Disordered" evidence="5">
    <location>
        <begin position="284"/>
        <end position="313"/>
    </location>
</feature>
<evidence type="ECO:0000256" key="6">
    <source>
        <dbReference type="SAM" id="Phobius"/>
    </source>
</evidence>
<feature type="transmembrane region" description="Helical" evidence="6">
    <location>
        <begin position="90"/>
        <end position="107"/>
    </location>
</feature>
<keyword evidence="8" id="KW-0436">Ligase</keyword>
<feature type="transmembrane region" description="Helical" evidence="6">
    <location>
        <begin position="222"/>
        <end position="238"/>
    </location>
</feature>
<organism evidence="8 9">
    <name type="scientific">Pseudomonas asiatica</name>
    <dbReference type="NCBI Taxonomy" id="2219225"/>
    <lineage>
        <taxon>Bacteria</taxon>
        <taxon>Pseudomonadati</taxon>
        <taxon>Pseudomonadota</taxon>
        <taxon>Gammaproteobacteria</taxon>
        <taxon>Pseudomonadales</taxon>
        <taxon>Pseudomonadaceae</taxon>
        <taxon>Pseudomonas</taxon>
    </lineage>
</organism>